<dbReference type="Pfam" id="PF00561">
    <property type="entry name" value="Abhydrolase_1"/>
    <property type="match status" value="1"/>
</dbReference>
<dbReference type="Gene3D" id="3.40.50.1820">
    <property type="entry name" value="alpha/beta hydrolase"/>
    <property type="match status" value="1"/>
</dbReference>
<dbReference type="STRING" id="273116.gene:9381993"/>
<dbReference type="GO" id="GO:0004601">
    <property type="term" value="F:peroxidase activity"/>
    <property type="evidence" value="ECO:0007669"/>
    <property type="project" value="UniProtKB-KW"/>
</dbReference>
<dbReference type="PaxDb" id="273116-14325430"/>
<dbReference type="PANTHER" id="PTHR46197">
    <property type="entry name" value="PROTEIN ABHD14B-LIKE"/>
    <property type="match status" value="1"/>
</dbReference>
<dbReference type="ESTHER" id="thevo-TVG1221180">
    <property type="family name" value="CIB-CCG1-interacting-factor-B"/>
</dbReference>
<reference evidence="5 6" key="2">
    <citation type="journal article" date="2000" name="Proc. Natl. Acad. Sci. U.S.A.">
        <title>Archaeal adaptation to higher temperatures revealed by genomic sequence of Thermoplasma volcanium.</title>
        <authorList>
            <person name="Kawashima T."/>
            <person name="Amano N."/>
            <person name="Koike H."/>
            <person name="Makino S."/>
            <person name="Higuchi S."/>
            <person name="Kawashima-Ohya Y."/>
            <person name="Watanabe K."/>
            <person name="Yamazaki M."/>
            <person name="Kanehori K."/>
            <person name="Kawamoto T."/>
            <person name="Nunoshiba T."/>
            <person name="Yamamoto Y."/>
            <person name="Aramaki H."/>
            <person name="Makino K."/>
            <person name="Suzuki M."/>
        </authorList>
    </citation>
    <scope>NUCLEOTIDE SEQUENCE [LARGE SCALE GENOMIC DNA]</scope>
    <source>
        <strain evidence="6">ATCC 51530 / DSM 4299 / JCM 9571 / NBRC 15438 / GSS1</strain>
    </source>
</reference>
<dbReference type="KEGG" id="tvo:TVG1221180"/>
<dbReference type="HOGENOM" id="CLU_020336_28_1_2"/>
<evidence type="ECO:0000313" key="5">
    <source>
        <dbReference type="EMBL" id="BAB60334.1"/>
    </source>
</evidence>
<dbReference type="InterPro" id="IPR029058">
    <property type="entry name" value="AB_hydrolase_fold"/>
</dbReference>
<evidence type="ECO:0000256" key="1">
    <source>
        <dbReference type="ARBA" id="ARBA00004496"/>
    </source>
</evidence>
<reference evidence="5 6" key="1">
    <citation type="journal article" date="1999" name="Proc. Jpn. Acad.">
        <title>Determination of the complete genomic DNA sequence of Thermoplasma volvanium GSS1.</title>
        <authorList>
            <person name="Kawashima T."/>
            <person name="Yamamoto Y."/>
            <person name="Aramaki H."/>
            <person name="Nunoshiba T."/>
            <person name="Kawamoto T."/>
            <person name="Watanabe K."/>
            <person name="Yamazaki M."/>
            <person name="Kanehori K."/>
            <person name="Amano N."/>
            <person name="Ohya Y."/>
            <person name="Makino K."/>
            <person name="Suzuki M."/>
        </authorList>
    </citation>
    <scope>NUCLEOTIDE SEQUENCE [LARGE SCALE GENOMIC DNA]</scope>
    <source>
        <strain evidence="6">ATCC 51530 / DSM 4299 / JCM 9571 / NBRC 15438 / GSS1</strain>
    </source>
</reference>
<dbReference type="Proteomes" id="UP000001017">
    <property type="component" value="Chromosome"/>
</dbReference>
<comment type="subcellular location">
    <subcellularLocation>
        <location evidence="1">Cytoplasm</location>
    </subcellularLocation>
</comment>
<sequence length="201" mass="22050">MKSLSRMSDQFVQVKSKKIHYIEEGSGIPIIMVHGARFSSETWVEVGTVSAVSSIPMRVISVDLPGYGRSEGGQWKDLRDFMNDFIDVLGIQKTALLGASLGGNVVASFAVSKPESVLALILVGAVGIRDLNADLSKLDGKPTLLIWGSKDTVSDRSNYETYMKYVKSSQFMNIGTNHACYFDDKNTFNNAVVSFLKKLRA</sequence>
<dbReference type="PhylomeDB" id="Q979G9"/>
<gene>
    <name evidence="5" type="ORF">TVG1221180</name>
</gene>
<dbReference type="SUPFAM" id="SSF53474">
    <property type="entry name" value="alpha/beta-Hydrolases"/>
    <property type="match status" value="1"/>
</dbReference>
<organism evidence="5 6">
    <name type="scientific">Thermoplasma volcanium (strain ATCC 51530 / DSM 4299 / JCM 9571 / NBRC 15438 / GSS1)</name>
    <dbReference type="NCBI Taxonomy" id="273116"/>
    <lineage>
        <taxon>Archaea</taxon>
        <taxon>Methanobacteriati</taxon>
        <taxon>Thermoplasmatota</taxon>
        <taxon>Thermoplasmata</taxon>
        <taxon>Thermoplasmatales</taxon>
        <taxon>Thermoplasmataceae</taxon>
        <taxon>Thermoplasma</taxon>
    </lineage>
</organism>
<keyword evidence="2" id="KW-0963">Cytoplasm</keyword>
<evidence type="ECO:0000313" key="6">
    <source>
        <dbReference type="Proteomes" id="UP000001017"/>
    </source>
</evidence>
<evidence type="ECO:0000256" key="3">
    <source>
        <dbReference type="ARBA" id="ARBA00037942"/>
    </source>
</evidence>
<keyword evidence="6" id="KW-1185">Reference proteome</keyword>
<proteinExistence type="inferred from homology"/>
<evidence type="ECO:0000256" key="2">
    <source>
        <dbReference type="ARBA" id="ARBA00022490"/>
    </source>
</evidence>
<dbReference type="eggNOG" id="arCOG01648">
    <property type="taxonomic scope" value="Archaea"/>
</dbReference>
<dbReference type="EMBL" id="BA000011">
    <property type="protein sequence ID" value="BAB60334.1"/>
    <property type="molecule type" value="Genomic_DNA"/>
</dbReference>
<dbReference type="InterPro" id="IPR000073">
    <property type="entry name" value="AB_hydrolase_1"/>
</dbReference>
<dbReference type="AlphaFoldDB" id="Q979G9"/>
<keyword evidence="5" id="KW-0575">Peroxidase</keyword>
<dbReference type="MEROPS" id="S33.010"/>
<protein>
    <submittedName>
        <fullName evidence="5">Non-heme chloroheme peroxidase</fullName>
    </submittedName>
</protein>
<dbReference type="GO" id="GO:0005737">
    <property type="term" value="C:cytoplasm"/>
    <property type="evidence" value="ECO:0007669"/>
    <property type="project" value="UniProtKB-SubCell"/>
</dbReference>
<name>Q979G9_THEVO</name>
<dbReference type="PANTHER" id="PTHR46197:SF3">
    <property type="entry name" value="AB HYDROLASE-1 DOMAIN-CONTAINING PROTEIN"/>
    <property type="match status" value="1"/>
</dbReference>
<comment type="similarity">
    <text evidence="3">Belongs to the AB hydrolase superfamily. ABHD14 family.</text>
</comment>
<keyword evidence="5" id="KW-0560">Oxidoreductase</keyword>
<evidence type="ECO:0000259" key="4">
    <source>
        <dbReference type="Pfam" id="PF00561"/>
    </source>
</evidence>
<feature type="domain" description="AB hydrolase-1" evidence="4">
    <location>
        <begin position="29"/>
        <end position="129"/>
    </location>
</feature>
<accession>Q979G9</accession>